<sequence length="154" mass="16698">MDMEKQKSEAVGRKVSGTIISRGMGEAKDAEWNLDMESKSQEQQRNAETGAVNDSLKIGVRPARSERATQALSFSASEVRDQKGLTVPRLRHSTTHLGLTEKKTSCTPRIARGVSIYCPLTHRGIGAEVHSPEVAGKKAPTKSCSVLPIDSQLL</sequence>
<evidence type="ECO:0000256" key="1">
    <source>
        <dbReference type="SAM" id="MobiDB-lite"/>
    </source>
</evidence>
<feature type="compositionally biased region" description="Basic and acidic residues" evidence="1">
    <location>
        <begin position="25"/>
        <end position="42"/>
    </location>
</feature>
<dbReference type="Proteomes" id="UP000321331">
    <property type="component" value="Unassembled WGS sequence"/>
</dbReference>
<organism evidence="2 3">
    <name type="scientific">Fusarium oxysporum f. sp. cubense</name>
    <dbReference type="NCBI Taxonomy" id="61366"/>
    <lineage>
        <taxon>Eukaryota</taxon>
        <taxon>Fungi</taxon>
        <taxon>Dikarya</taxon>
        <taxon>Ascomycota</taxon>
        <taxon>Pezizomycotina</taxon>
        <taxon>Sordariomycetes</taxon>
        <taxon>Hypocreomycetidae</taxon>
        <taxon>Hypocreales</taxon>
        <taxon>Nectriaceae</taxon>
        <taxon>Fusarium</taxon>
        <taxon>Fusarium oxysporum species complex</taxon>
    </lineage>
</organism>
<feature type="compositionally biased region" description="Basic and acidic residues" evidence="1">
    <location>
        <begin position="1"/>
        <end position="12"/>
    </location>
</feature>
<accession>A0A5C6T0F7</accession>
<proteinExistence type="predicted"/>
<dbReference type="EMBL" id="VMNF01000007">
    <property type="protein sequence ID" value="TXC04350.1"/>
    <property type="molecule type" value="Genomic_DNA"/>
</dbReference>
<name>A0A5C6T0F7_FUSOC</name>
<dbReference type="AlphaFoldDB" id="A0A5C6T0F7"/>
<reference evidence="2 3" key="1">
    <citation type="submission" date="2019-07" db="EMBL/GenBank/DDBJ databases">
        <title>The First High-Quality Draft Genome Sequence of the Causal Agent of the Current Panama Disease Epidemic.</title>
        <authorList>
            <person name="Warmington R.J."/>
            <person name="Kay W."/>
            <person name="Jeffries A."/>
            <person name="Bebber D."/>
            <person name="Moore K."/>
            <person name="Studholme D.J."/>
        </authorList>
    </citation>
    <scope>NUCLEOTIDE SEQUENCE [LARGE SCALE GENOMIC DNA]</scope>
    <source>
        <strain evidence="2 3">TR4</strain>
    </source>
</reference>
<evidence type="ECO:0000313" key="3">
    <source>
        <dbReference type="Proteomes" id="UP000321331"/>
    </source>
</evidence>
<feature type="region of interest" description="Disordered" evidence="1">
    <location>
        <begin position="1"/>
        <end position="60"/>
    </location>
</feature>
<evidence type="ECO:0000313" key="2">
    <source>
        <dbReference type="EMBL" id="TXC04350.1"/>
    </source>
</evidence>
<protein>
    <submittedName>
        <fullName evidence="2">Uncharacterized protein</fullName>
    </submittedName>
</protein>
<comment type="caution">
    <text evidence="2">The sequence shown here is derived from an EMBL/GenBank/DDBJ whole genome shotgun (WGS) entry which is preliminary data.</text>
</comment>
<gene>
    <name evidence="2" type="ORF">FocTR4_00001758</name>
</gene>